<keyword evidence="2" id="KW-0732">Signal</keyword>
<reference evidence="3 4" key="1">
    <citation type="journal article" date="2019" name="Mol. Biol. Evol.">
        <title>Blast fungal genomes show frequent chromosomal changes, gene gains and losses, and effector gene turnover.</title>
        <authorList>
            <person name="Gomez Luciano L.B."/>
            <person name="Jason Tsai I."/>
            <person name="Chuma I."/>
            <person name="Tosa Y."/>
            <person name="Chen Y.H."/>
            <person name="Li J.Y."/>
            <person name="Li M.Y."/>
            <person name="Jade Lu M.Y."/>
            <person name="Nakayashiki H."/>
            <person name="Li W.H."/>
        </authorList>
    </citation>
    <scope>NUCLEOTIDE SEQUENCE [LARGE SCALE GENOMIC DNA]</scope>
    <source>
        <strain evidence="3 4">NI907</strain>
    </source>
</reference>
<reference evidence="4" key="2">
    <citation type="submission" date="2019-10" db="EMBL/GenBank/DDBJ databases">
        <authorList>
            <consortium name="NCBI Genome Project"/>
        </authorList>
    </citation>
    <scope>NUCLEOTIDE SEQUENCE</scope>
    <source>
        <strain evidence="4">NI907</strain>
    </source>
</reference>
<evidence type="ECO:0000313" key="4">
    <source>
        <dbReference type="RefSeq" id="XP_030982458.1"/>
    </source>
</evidence>
<reference evidence="4" key="3">
    <citation type="submission" date="2025-08" db="UniProtKB">
        <authorList>
            <consortium name="RefSeq"/>
        </authorList>
    </citation>
    <scope>IDENTIFICATION</scope>
    <source>
        <strain evidence="4">NI907</strain>
    </source>
</reference>
<organism evidence="3 4">
    <name type="scientific">Pyricularia grisea</name>
    <name type="common">Crabgrass-specific blast fungus</name>
    <name type="synonym">Magnaporthe grisea</name>
    <dbReference type="NCBI Taxonomy" id="148305"/>
    <lineage>
        <taxon>Eukaryota</taxon>
        <taxon>Fungi</taxon>
        <taxon>Dikarya</taxon>
        <taxon>Ascomycota</taxon>
        <taxon>Pezizomycotina</taxon>
        <taxon>Sordariomycetes</taxon>
        <taxon>Sordariomycetidae</taxon>
        <taxon>Magnaporthales</taxon>
        <taxon>Pyriculariaceae</taxon>
        <taxon>Pyricularia</taxon>
    </lineage>
</organism>
<feature type="compositionally biased region" description="Low complexity" evidence="1">
    <location>
        <begin position="89"/>
        <end position="109"/>
    </location>
</feature>
<dbReference type="GeneID" id="41961146"/>
<dbReference type="Proteomes" id="UP000515153">
    <property type="component" value="Chromosome I"/>
</dbReference>
<dbReference type="RefSeq" id="XP_030982458.1">
    <property type="nucleotide sequence ID" value="XM_031126237.1"/>
</dbReference>
<keyword evidence="3" id="KW-1185">Reference proteome</keyword>
<feature type="region of interest" description="Disordered" evidence="1">
    <location>
        <begin position="89"/>
        <end position="135"/>
    </location>
</feature>
<dbReference type="KEGG" id="pgri:PgNI_06211"/>
<protein>
    <submittedName>
        <fullName evidence="4">Uncharacterized protein</fullName>
    </submittedName>
</protein>
<gene>
    <name evidence="4" type="ORF">PgNI_06211</name>
</gene>
<dbReference type="AlphaFoldDB" id="A0A6P8B5L4"/>
<feature type="chain" id="PRO_5027790568" evidence="2">
    <location>
        <begin position="20"/>
        <end position="158"/>
    </location>
</feature>
<accession>A0A6P8B5L4</accession>
<feature type="signal peptide" evidence="2">
    <location>
        <begin position="1"/>
        <end position="19"/>
    </location>
</feature>
<evidence type="ECO:0000313" key="3">
    <source>
        <dbReference type="Proteomes" id="UP000515153"/>
    </source>
</evidence>
<evidence type="ECO:0000256" key="1">
    <source>
        <dbReference type="SAM" id="MobiDB-lite"/>
    </source>
</evidence>
<name>A0A6P8B5L4_PYRGI</name>
<proteinExistence type="predicted"/>
<evidence type="ECO:0000256" key="2">
    <source>
        <dbReference type="SAM" id="SignalP"/>
    </source>
</evidence>
<sequence length="158" mass="15590">MKFSPVLIIGALAITGTVAAPIDTDTLGTATITDTNTDINYGDYNAAGATAGAMTGSTAGAMTGSTAGAMTGSTAGAITGSTAGAITGSTTGTTTGTTTGADAGANAGAGIRGGRWQGSRWQGGRSGRYGTYTKTPSSPANYGTYRRRWVNRAKSLFI</sequence>